<feature type="domain" description="C2H2-type" evidence="13">
    <location>
        <begin position="812"/>
        <end position="835"/>
    </location>
</feature>
<protein>
    <recommendedName>
        <fullName evidence="17">6-phosphogluconolactonase</fullName>
    </recommendedName>
</protein>
<dbReference type="GO" id="GO:0006098">
    <property type="term" value="P:pentose-phosphate shunt"/>
    <property type="evidence" value="ECO:0007669"/>
    <property type="project" value="InterPro"/>
</dbReference>
<feature type="compositionally biased region" description="Low complexity" evidence="12">
    <location>
        <begin position="1104"/>
        <end position="1119"/>
    </location>
</feature>
<dbReference type="FunFam" id="3.30.160.60:FF:000100">
    <property type="entry name" value="Zinc finger 45-like"/>
    <property type="match status" value="1"/>
</dbReference>
<evidence type="ECO:0000313" key="16">
    <source>
        <dbReference type="Proteomes" id="UP001059596"/>
    </source>
</evidence>
<dbReference type="PROSITE" id="PS00028">
    <property type="entry name" value="ZINC_FINGER_C2H2_1"/>
    <property type="match status" value="11"/>
</dbReference>
<feature type="binding site" evidence="11">
    <location>
        <position position="344"/>
    </location>
    <ligand>
        <name>Zn(2+)</name>
        <dbReference type="ChEBI" id="CHEBI:29105"/>
    </ligand>
</feature>
<evidence type="ECO:0000256" key="3">
    <source>
        <dbReference type="ARBA" id="ARBA00022737"/>
    </source>
</evidence>
<dbReference type="Gene3D" id="3.40.50.1360">
    <property type="match status" value="1"/>
</dbReference>
<evidence type="ECO:0000256" key="9">
    <source>
        <dbReference type="ARBA" id="ARBA00023242"/>
    </source>
</evidence>
<feature type="compositionally biased region" description="Basic and acidic residues" evidence="12">
    <location>
        <begin position="250"/>
        <end position="266"/>
    </location>
</feature>
<feature type="domain" description="C2H2-type" evidence="13">
    <location>
        <begin position="743"/>
        <end position="771"/>
    </location>
</feature>
<keyword evidence="7" id="KW-0238">DNA-binding</keyword>
<feature type="region of interest" description="Disordered" evidence="12">
    <location>
        <begin position="1099"/>
        <end position="1119"/>
    </location>
</feature>
<evidence type="ECO:0000256" key="5">
    <source>
        <dbReference type="ARBA" id="ARBA00022833"/>
    </source>
</evidence>
<keyword evidence="4 10" id="KW-0863">Zinc-finger</keyword>
<dbReference type="InterPro" id="IPR012934">
    <property type="entry name" value="Znf_AD"/>
</dbReference>
<dbReference type="FunFam" id="3.30.160.60:FF:005257">
    <property type="match status" value="1"/>
</dbReference>
<feature type="binding site" evidence="11">
    <location>
        <position position="341"/>
    </location>
    <ligand>
        <name>Zn(2+)</name>
        <dbReference type="ChEBI" id="CHEBI:29105"/>
    </ligand>
</feature>
<evidence type="ECO:0000313" key="15">
    <source>
        <dbReference type="EMBL" id="KAI8035153.1"/>
    </source>
</evidence>
<reference evidence="15" key="1">
    <citation type="journal article" date="2023" name="Genome Biol. Evol.">
        <title>Long-read-based Genome Assembly of Drosophila gunungcola Reveals Fewer Chemosensory Genes in Flower-breeding Species.</title>
        <authorList>
            <person name="Negi A."/>
            <person name="Liao B.Y."/>
            <person name="Yeh S.D."/>
        </authorList>
    </citation>
    <scope>NUCLEOTIDE SEQUENCE</scope>
    <source>
        <strain evidence="15">Sukarami</strain>
    </source>
</reference>
<dbReference type="InterPro" id="IPR005900">
    <property type="entry name" value="6-phosphogluconolactonase_DevB"/>
</dbReference>
<dbReference type="Pfam" id="PF07776">
    <property type="entry name" value="zf-AD"/>
    <property type="match status" value="1"/>
</dbReference>
<dbReference type="AlphaFoldDB" id="A0A9P9YEN4"/>
<dbReference type="Pfam" id="PF01182">
    <property type="entry name" value="Glucosamine_iso"/>
    <property type="match status" value="1"/>
</dbReference>
<feature type="compositionally biased region" description="Basic residues" evidence="12">
    <location>
        <begin position="695"/>
        <end position="706"/>
    </location>
</feature>
<dbReference type="GO" id="GO:0008270">
    <property type="term" value="F:zinc ion binding"/>
    <property type="evidence" value="ECO:0007669"/>
    <property type="project" value="UniProtKB-UniRule"/>
</dbReference>
<comment type="similarity">
    <text evidence="1">Belongs to the krueppel C2H2-type zinc-finger protein family.</text>
</comment>
<dbReference type="Proteomes" id="UP001059596">
    <property type="component" value="Unassembled WGS sequence"/>
</dbReference>
<feature type="domain" description="ZAD" evidence="14">
    <location>
        <begin position="287"/>
        <end position="368"/>
    </location>
</feature>
<dbReference type="GO" id="GO:0017057">
    <property type="term" value="F:6-phosphogluconolactonase activity"/>
    <property type="evidence" value="ECO:0007669"/>
    <property type="project" value="InterPro"/>
</dbReference>
<dbReference type="SUPFAM" id="SSF100950">
    <property type="entry name" value="NagB/RpiA/CoA transferase-like"/>
    <property type="match status" value="1"/>
</dbReference>
<dbReference type="GO" id="GO:0005634">
    <property type="term" value="C:nucleus"/>
    <property type="evidence" value="ECO:0007669"/>
    <property type="project" value="InterPro"/>
</dbReference>
<evidence type="ECO:0000256" key="7">
    <source>
        <dbReference type="ARBA" id="ARBA00023125"/>
    </source>
</evidence>
<dbReference type="PROSITE" id="PS50157">
    <property type="entry name" value="ZINC_FINGER_C2H2_2"/>
    <property type="match status" value="12"/>
</dbReference>
<feature type="compositionally biased region" description="Basic and acidic residues" evidence="12">
    <location>
        <begin position="593"/>
        <end position="608"/>
    </location>
</feature>
<dbReference type="GO" id="GO:0003677">
    <property type="term" value="F:DNA binding"/>
    <property type="evidence" value="ECO:0007669"/>
    <property type="project" value="UniProtKB-KW"/>
</dbReference>
<feature type="region of interest" description="Disordered" evidence="12">
    <location>
        <begin position="588"/>
        <end position="609"/>
    </location>
</feature>
<dbReference type="InterPro" id="IPR037171">
    <property type="entry name" value="NagB/RpiA_transferase-like"/>
</dbReference>
<evidence type="ECO:0000256" key="4">
    <source>
        <dbReference type="ARBA" id="ARBA00022771"/>
    </source>
</evidence>
<evidence type="ECO:0000256" key="1">
    <source>
        <dbReference type="ARBA" id="ARBA00006991"/>
    </source>
</evidence>
<keyword evidence="8" id="KW-0804">Transcription</keyword>
<evidence type="ECO:0000256" key="12">
    <source>
        <dbReference type="SAM" id="MobiDB-lite"/>
    </source>
</evidence>
<dbReference type="CDD" id="cd01400">
    <property type="entry name" value="6PGL"/>
    <property type="match status" value="1"/>
</dbReference>
<proteinExistence type="inferred from homology"/>
<keyword evidence="9" id="KW-0539">Nucleus</keyword>
<dbReference type="FunFam" id="3.30.160.60:FF:000608">
    <property type="entry name" value="zinc finger protein 286A isoform X1"/>
    <property type="match status" value="2"/>
</dbReference>
<evidence type="ECO:0008006" key="17">
    <source>
        <dbReference type="Google" id="ProtNLM"/>
    </source>
</evidence>
<evidence type="ECO:0000259" key="14">
    <source>
        <dbReference type="PROSITE" id="PS51915"/>
    </source>
</evidence>
<keyword evidence="16" id="KW-1185">Reference proteome</keyword>
<feature type="domain" description="C2H2-type" evidence="13">
    <location>
        <begin position="867"/>
        <end position="894"/>
    </location>
</feature>
<feature type="domain" description="C2H2-type" evidence="13">
    <location>
        <begin position="392"/>
        <end position="420"/>
    </location>
</feature>
<feature type="domain" description="C2H2-type" evidence="13">
    <location>
        <begin position="468"/>
        <end position="496"/>
    </location>
</feature>
<dbReference type="GO" id="GO:0006355">
    <property type="term" value="P:regulation of DNA-templated transcription"/>
    <property type="evidence" value="ECO:0007669"/>
    <property type="project" value="UniProtKB-ARBA"/>
</dbReference>
<feature type="domain" description="C2H2-type" evidence="13">
    <location>
        <begin position="439"/>
        <end position="467"/>
    </location>
</feature>
<dbReference type="Pfam" id="PF13912">
    <property type="entry name" value="zf-C2H2_6"/>
    <property type="match status" value="1"/>
</dbReference>
<dbReference type="Pfam" id="PF00096">
    <property type="entry name" value="zf-C2H2"/>
    <property type="match status" value="8"/>
</dbReference>
<accession>A0A9P9YEN4</accession>
<organism evidence="15 16">
    <name type="scientific">Drosophila gunungcola</name>
    <name type="common">fruit fly</name>
    <dbReference type="NCBI Taxonomy" id="103775"/>
    <lineage>
        <taxon>Eukaryota</taxon>
        <taxon>Metazoa</taxon>
        <taxon>Ecdysozoa</taxon>
        <taxon>Arthropoda</taxon>
        <taxon>Hexapoda</taxon>
        <taxon>Insecta</taxon>
        <taxon>Pterygota</taxon>
        <taxon>Neoptera</taxon>
        <taxon>Endopterygota</taxon>
        <taxon>Diptera</taxon>
        <taxon>Brachycera</taxon>
        <taxon>Muscomorpha</taxon>
        <taxon>Ephydroidea</taxon>
        <taxon>Drosophilidae</taxon>
        <taxon>Drosophila</taxon>
        <taxon>Sophophora</taxon>
    </lineage>
</organism>
<feature type="binding site" evidence="11">
    <location>
        <position position="292"/>
    </location>
    <ligand>
        <name>Zn(2+)</name>
        <dbReference type="ChEBI" id="CHEBI:29105"/>
    </ligand>
</feature>
<feature type="domain" description="C2H2-type" evidence="13">
    <location>
        <begin position="771"/>
        <end position="799"/>
    </location>
</feature>
<dbReference type="Gene3D" id="3.30.160.60">
    <property type="entry name" value="Classic Zinc Finger"/>
    <property type="match status" value="9"/>
</dbReference>
<feature type="region of interest" description="Disordered" evidence="12">
    <location>
        <begin position="652"/>
        <end position="716"/>
    </location>
</feature>
<keyword evidence="2 11" id="KW-0479">Metal-binding</keyword>
<dbReference type="SUPFAM" id="SSF57667">
    <property type="entry name" value="beta-beta-alpha zinc fingers"/>
    <property type="match status" value="7"/>
</dbReference>
<evidence type="ECO:0000256" key="8">
    <source>
        <dbReference type="ARBA" id="ARBA00023163"/>
    </source>
</evidence>
<dbReference type="EMBL" id="JAMKOV010000047">
    <property type="protein sequence ID" value="KAI8035153.1"/>
    <property type="molecule type" value="Genomic_DNA"/>
</dbReference>
<keyword evidence="3" id="KW-0677">Repeat</keyword>
<feature type="domain" description="C2H2-type" evidence="13">
    <location>
        <begin position="951"/>
        <end position="978"/>
    </location>
</feature>
<dbReference type="FunFam" id="3.30.160.60:FF:002343">
    <property type="entry name" value="Zinc finger protein 33A"/>
    <property type="match status" value="1"/>
</dbReference>
<dbReference type="PROSITE" id="PS51915">
    <property type="entry name" value="ZAD"/>
    <property type="match status" value="1"/>
</dbReference>
<evidence type="ECO:0000256" key="2">
    <source>
        <dbReference type="ARBA" id="ARBA00022723"/>
    </source>
</evidence>
<feature type="region of interest" description="Disordered" evidence="12">
    <location>
        <begin position="250"/>
        <end position="275"/>
    </location>
</feature>
<dbReference type="GO" id="GO:0005975">
    <property type="term" value="P:carbohydrate metabolic process"/>
    <property type="evidence" value="ECO:0007669"/>
    <property type="project" value="InterPro"/>
</dbReference>
<evidence type="ECO:0000256" key="10">
    <source>
        <dbReference type="PROSITE-ProRule" id="PRU00042"/>
    </source>
</evidence>
<dbReference type="NCBIfam" id="TIGR01198">
    <property type="entry name" value="pgl"/>
    <property type="match status" value="1"/>
</dbReference>
<feature type="binding site" evidence="11">
    <location>
        <position position="289"/>
    </location>
    <ligand>
        <name>Zn(2+)</name>
        <dbReference type="ChEBI" id="CHEBI:29105"/>
    </ligand>
</feature>
<feature type="domain" description="C2H2-type" evidence="13">
    <location>
        <begin position="923"/>
        <end position="950"/>
    </location>
</feature>
<dbReference type="SUPFAM" id="SSF57716">
    <property type="entry name" value="Glucocorticoid receptor-like (DNA-binding domain)"/>
    <property type="match status" value="1"/>
</dbReference>
<keyword evidence="6" id="KW-0805">Transcription regulation</keyword>
<dbReference type="PANTHER" id="PTHR24379:SF127">
    <property type="entry name" value="BLOODY FINGERS-RELATED"/>
    <property type="match status" value="1"/>
</dbReference>
<keyword evidence="5 11" id="KW-0862">Zinc</keyword>
<feature type="domain" description="C2H2-type" evidence="13">
    <location>
        <begin position="839"/>
        <end position="866"/>
    </location>
</feature>
<feature type="domain" description="C2H2-type" evidence="13">
    <location>
        <begin position="895"/>
        <end position="922"/>
    </location>
</feature>
<dbReference type="InterPro" id="IPR006148">
    <property type="entry name" value="Glc/Gal-6P_isomerase"/>
</dbReference>
<dbReference type="InterPro" id="IPR013087">
    <property type="entry name" value="Znf_C2H2_type"/>
</dbReference>
<evidence type="ECO:0000259" key="13">
    <source>
        <dbReference type="PROSITE" id="PS50157"/>
    </source>
</evidence>
<evidence type="ECO:0000256" key="6">
    <source>
        <dbReference type="ARBA" id="ARBA00023015"/>
    </source>
</evidence>
<gene>
    <name evidence="15" type="ORF">M5D96_012098</name>
</gene>
<feature type="domain" description="C2H2-type" evidence="13">
    <location>
        <begin position="715"/>
        <end position="742"/>
    </location>
</feature>
<feature type="compositionally biased region" description="Basic and acidic residues" evidence="12">
    <location>
        <begin position="680"/>
        <end position="694"/>
    </location>
</feature>
<dbReference type="InterPro" id="IPR036236">
    <property type="entry name" value="Znf_C2H2_sf"/>
</dbReference>
<dbReference type="SMART" id="SM00355">
    <property type="entry name" value="ZnF_C2H2"/>
    <property type="match status" value="13"/>
</dbReference>
<name>A0A9P9YEN4_9MUSC</name>
<sequence>MEIEVESGFIISNMSERKSPLKVIPADSEDQLVQVLADLLKRCSQEALDRQDKFSVGLSGGSLIQLLTKALKLGDLNTAKWLFFFCDERYVPLDDGDSTYGAYKAEWLTHLPGIRDSQFIRADVTKSLDDCAADYEAKVKGQGGCGCLPQFDLLLLGMGPDGHTCSLFPEQPATLQESQRLVIPIRNSPKPPPERITFTLPLINNARDVTFVVTGAGKAGVVKRVFVDLDKEFPAAWDLTGRETAMATEEPHLHPQQEEPGTRSQEESQSQPAGSKYLALHTMDAERVCRVCLREASLDGEELHFIFEDAPVEEGANLARILDECTLHQCQRHDGMPPHMCGSCVEAARHAYRFKRHAERSYCSLVALLGRSPQLKTRGAEAASQTDQVALLPCEMCHDQFLNSLELRLHRNQVHRTTKEGTGSGTGGPSTEGTQVEEFKCKFCPQHFPHLRQLRSHLARSHEQTARLQCAHCQRTFSRRDHLLRHMRNQHRDVEEDLLRTWPAADDNTMQSDGGDELVSAEVLLNEEDDEEDGLDAFKCNTNPISSNEDEDEEGNVANQTLWLHIKPEPCLEAEEVDLAMQLKLEKKRRRREKAEAPAEGSIDRTVKNEPIAISETQFSIKEESHLVGSEDEAMAMEDFMKLHVGGELPLSEGEFVDDESDLDDDEDDDEDGGEDDDGEFRLKEEPLDGEKPLKKSKSGRRRRRNKQSEPNPENRCEVCQRTFSRHCHLLRHKLSHLEKKPHNCPHCPKAFARSDHLKAHVQSLHSNKEHKCELCEAAFSRLDSLERHKVSKHNGEGLEPGSELKLQLAEHTCEYCSKRFSSKTYLRKHTLLHTDFLYACKTCEETFRERAQLREHEKTHTGQRNFLCCICGDSFARNDYLRVHMRRHNGEKPYKCRYCVKAFPRATDLKVHERYHTGTKPNLCNTCGKSFHRAYNLTIHMRTHTGERPYKCDQCPKSFTQSNDLKAHIRRHTGERYKCPHCDAYFLQLYNMRNHCLSVHNKHIETKTGRLQRTGLLDDGGQSHLTTVVMPPARYQPGMDPLMAAAAAAGGAESSSSTTVIHSPGTYNATSSGLAPGVSVRRSSHHSGWRQLRSDGAHLMYNHGGSSQHSQSGSDTGK</sequence>
<feature type="compositionally biased region" description="Acidic residues" evidence="12">
    <location>
        <begin position="655"/>
        <end position="679"/>
    </location>
</feature>
<evidence type="ECO:0000256" key="11">
    <source>
        <dbReference type="PROSITE-ProRule" id="PRU01263"/>
    </source>
</evidence>
<comment type="caution">
    <text evidence="15">The sequence shown here is derived from an EMBL/GenBank/DDBJ whole genome shotgun (WGS) entry which is preliminary data.</text>
</comment>
<dbReference type="PANTHER" id="PTHR24379">
    <property type="entry name" value="KRAB AND ZINC FINGER DOMAIN-CONTAINING"/>
    <property type="match status" value="1"/>
</dbReference>
<dbReference type="SMART" id="SM00868">
    <property type="entry name" value="zf-AD"/>
    <property type="match status" value="1"/>
</dbReference>